<dbReference type="GO" id="GO:0005576">
    <property type="term" value="C:extracellular region"/>
    <property type="evidence" value="ECO:0007669"/>
    <property type="project" value="UniProtKB-SubCell"/>
</dbReference>
<evidence type="ECO:0000256" key="4">
    <source>
        <dbReference type="ARBA" id="ARBA00022525"/>
    </source>
</evidence>
<feature type="active site" description="Charge relay system" evidence="11">
    <location>
        <position position="129"/>
    </location>
</feature>
<feature type="active site" description="Charge relay system" evidence="11">
    <location>
        <position position="325"/>
    </location>
</feature>
<comment type="subcellular location">
    <subcellularLocation>
        <location evidence="2">Secreted</location>
    </subcellularLocation>
</comment>
<dbReference type="Gene3D" id="3.40.50.200">
    <property type="entry name" value="Peptidase S8/S53 domain"/>
    <property type="match status" value="1"/>
</dbReference>
<evidence type="ECO:0000256" key="6">
    <source>
        <dbReference type="ARBA" id="ARBA00022723"/>
    </source>
</evidence>
<keyword evidence="15" id="KW-1185">Reference proteome</keyword>
<dbReference type="SUPFAM" id="SSF54897">
    <property type="entry name" value="Protease propeptides/inhibitors"/>
    <property type="match status" value="1"/>
</dbReference>
<dbReference type="PROSITE" id="PS50853">
    <property type="entry name" value="FN3"/>
    <property type="match status" value="1"/>
</dbReference>
<dbReference type="InterPro" id="IPR034202">
    <property type="entry name" value="Subtilisin_Carlsberg-like"/>
</dbReference>
<dbReference type="GO" id="GO:0004252">
    <property type="term" value="F:serine-type endopeptidase activity"/>
    <property type="evidence" value="ECO:0007669"/>
    <property type="project" value="UniProtKB-UniRule"/>
</dbReference>
<name>A0A838CTV5_9BACI</name>
<feature type="active site" description="Charge relay system" evidence="11">
    <location>
        <position position="168"/>
    </location>
</feature>
<dbReference type="AlphaFoldDB" id="A0A838CTV5"/>
<keyword evidence="7" id="KW-0732">Signal</keyword>
<evidence type="ECO:0000313" key="15">
    <source>
        <dbReference type="Proteomes" id="UP000571017"/>
    </source>
</evidence>
<keyword evidence="9 11" id="KW-0720">Serine protease</keyword>
<keyword evidence="4" id="KW-0964">Secreted</keyword>
<dbReference type="InterPro" id="IPR013783">
    <property type="entry name" value="Ig-like_fold"/>
</dbReference>
<evidence type="ECO:0000256" key="10">
    <source>
        <dbReference type="ARBA" id="ARBA00022837"/>
    </source>
</evidence>
<evidence type="ECO:0000256" key="9">
    <source>
        <dbReference type="ARBA" id="ARBA00022825"/>
    </source>
</evidence>
<dbReference type="RefSeq" id="WP_181472501.1">
    <property type="nucleotide sequence ID" value="NZ_JACEFG010000002.1"/>
</dbReference>
<gene>
    <name evidence="14" type="ORF">H0266_11390</name>
</gene>
<dbReference type="SMART" id="SM00060">
    <property type="entry name" value="FN3"/>
    <property type="match status" value="1"/>
</dbReference>
<evidence type="ECO:0000256" key="1">
    <source>
        <dbReference type="ARBA" id="ARBA00001913"/>
    </source>
</evidence>
<dbReference type="PANTHER" id="PTHR43806">
    <property type="entry name" value="PEPTIDASE S8"/>
    <property type="match status" value="1"/>
</dbReference>
<dbReference type="GO" id="GO:0006508">
    <property type="term" value="P:proteolysis"/>
    <property type="evidence" value="ECO:0007669"/>
    <property type="project" value="UniProtKB-KW"/>
</dbReference>
<dbReference type="InterPro" id="IPR015500">
    <property type="entry name" value="Peptidase_S8_subtilisin-rel"/>
</dbReference>
<protein>
    <submittedName>
        <fullName evidence="14">S8 family serine peptidase</fullName>
    </submittedName>
</protein>
<dbReference type="InterPro" id="IPR036852">
    <property type="entry name" value="Peptidase_S8/S53_dom_sf"/>
</dbReference>
<comment type="cofactor">
    <cofactor evidence="1">
        <name>Ca(2+)</name>
        <dbReference type="ChEBI" id="CHEBI:29108"/>
    </cofactor>
</comment>
<dbReference type="Proteomes" id="UP000571017">
    <property type="component" value="Unassembled WGS sequence"/>
</dbReference>
<dbReference type="InterPro" id="IPR023827">
    <property type="entry name" value="Peptidase_S8_Asp-AS"/>
</dbReference>
<dbReference type="Gene3D" id="2.60.40.10">
    <property type="entry name" value="Immunoglobulins"/>
    <property type="match status" value="1"/>
</dbReference>
<evidence type="ECO:0000256" key="7">
    <source>
        <dbReference type="ARBA" id="ARBA00022729"/>
    </source>
</evidence>
<dbReference type="InterPro" id="IPR014755">
    <property type="entry name" value="Cu-Rt/internalin_Ig-like"/>
</dbReference>
<keyword evidence="5 11" id="KW-0645">Protease</keyword>
<dbReference type="InterPro" id="IPR036116">
    <property type="entry name" value="FN3_sf"/>
</dbReference>
<dbReference type="Gene3D" id="2.60.40.1220">
    <property type="match status" value="1"/>
</dbReference>
<reference evidence="14 15" key="1">
    <citation type="journal article" date="2004" name="Extremophiles">
        <title>Halobacillus locisalis sp. nov., a halophilic bacterium isolated from a marine solar saltern of the Yellow Sea in Korea.</title>
        <authorList>
            <person name="Yoon J.H."/>
            <person name="Kang K.H."/>
            <person name="Oh T.K."/>
            <person name="Park Y.H."/>
        </authorList>
    </citation>
    <scope>NUCLEOTIDE SEQUENCE [LARGE SCALE GENOMIC DNA]</scope>
    <source>
        <strain evidence="14 15">KCTC 3788</strain>
    </source>
</reference>
<dbReference type="GO" id="GO:0046872">
    <property type="term" value="F:metal ion binding"/>
    <property type="evidence" value="ECO:0007669"/>
    <property type="project" value="UniProtKB-KW"/>
</dbReference>
<dbReference type="Pfam" id="PF00082">
    <property type="entry name" value="Peptidase_S8"/>
    <property type="match status" value="1"/>
</dbReference>
<dbReference type="InterPro" id="IPR003961">
    <property type="entry name" value="FN3_dom"/>
</dbReference>
<dbReference type="CDD" id="cd00063">
    <property type="entry name" value="FN3"/>
    <property type="match status" value="1"/>
</dbReference>
<proteinExistence type="inferred from homology"/>
<accession>A0A838CTV5</accession>
<dbReference type="PROSITE" id="PS00138">
    <property type="entry name" value="SUBTILASE_SER"/>
    <property type="match status" value="1"/>
</dbReference>
<evidence type="ECO:0000259" key="13">
    <source>
        <dbReference type="PROSITE" id="PS50853"/>
    </source>
</evidence>
<feature type="domain" description="Fibronectin type-III" evidence="13">
    <location>
        <begin position="384"/>
        <end position="470"/>
    </location>
</feature>
<keyword evidence="6" id="KW-0479">Metal-binding</keyword>
<evidence type="ECO:0000256" key="2">
    <source>
        <dbReference type="ARBA" id="ARBA00004613"/>
    </source>
</evidence>
<dbReference type="SUPFAM" id="SSF52743">
    <property type="entry name" value="Subtilisin-like"/>
    <property type="match status" value="1"/>
</dbReference>
<dbReference type="Gene3D" id="3.30.70.80">
    <property type="entry name" value="Peptidase S8 propeptide/proteinase inhibitor I9"/>
    <property type="match status" value="1"/>
</dbReference>
<dbReference type="PANTHER" id="PTHR43806:SF11">
    <property type="entry name" value="CEREVISIN-RELATED"/>
    <property type="match status" value="1"/>
</dbReference>
<comment type="similarity">
    <text evidence="3 11 12">Belongs to the peptidase S8 family.</text>
</comment>
<dbReference type="PROSITE" id="PS00137">
    <property type="entry name" value="SUBTILASE_HIS"/>
    <property type="match status" value="1"/>
</dbReference>
<dbReference type="PROSITE" id="PS51892">
    <property type="entry name" value="SUBTILASE"/>
    <property type="match status" value="1"/>
</dbReference>
<evidence type="ECO:0000256" key="11">
    <source>
        <dbReference type="PROSITE-ProRule" id="PRU01240"/>
    </source>
</evidence>
<dbReference type="CDD" id="cd07477">
    <property type="entry name" value="Peptidases_S8_Subtilisin_subset"/>
    <property type="match status" value="1"/>
</dbReference>
<dbReference type="InterPro" id="IPR050131">
    <property type="entry name" value="Peptidase_S8_subtilisin-like"/>
</dbReference>
<sequence length="625" mass="67189">MNQRLRRGITPVLIASALLLGTSDIHSKAAERDDQQVIVVYNNEEGKQAVKTLSSQIERELDSIDALSVKMNAAGIEQLESNPDIGYVERSSAAGLLGETAQWNVESVNAPQAWKEGYTGKGVKVAVIDSGVNASHNDLDVVKSVSFVEDDPATTTIDESSVVDQDGHGTHVAGVISANFGGDIVQGSDVAGVAPDVELYSLKAIATKEGNTLDIIEAIDWAIANDMDIINLSLGSGTHSELFQEAVDQAYEAGILVVGASGNDGQDTEVRYPAKYNSVVAVSSVNQQKSLSDFASIGPEVEFTAPGEPITSTYEDTYAIMGGTSQAAPHVSGFLALLMQKNPAMTAMELRQELKKYTTDLGPVGRDEKFGYGFIDYAVYDDMPPGEVRGVQLTEQQQDSFTIAWSNPANSDFQSVRVYLNGEYEGKTSGEFYTFDGLESSSDYTVEIRTVDDSGNESEGIQLNVATQVDLYTKQLAEQAAVIQDKLTNAPEQMNLWDIDSAELAIEQLDDPAMERLAADLEAYKQSIGLKAFDSVAMTPSKDLTVRFNTAMDEESFENRQVFVRHKGEFVNGIDVQLSEDGKALTISAPSGGYPSGDCALYIDSGVKGSNGRGLGSPVVMKFNL</sequence>
<dbReference type="PROSITE" id="PS00136">
    <property type="entry name" value="SUBTILASE_ASP"/>
    <property type="match status" value="1"/>
</dbReference>
<dbReference type="SUPFAM" id="SSF49265">
    <property type="entry name" value="Fibronectin type III"/>
    <property type="match status" value="1"/>
</dbReference>
<evidence type="ECO:0000256" key="5">
    <source>
        <dbReference type="ARBA" id="ARBA00022670"/>
    </source>
</evidence>
<keyword evidence="8 11" id="KW-0378">Hydrolase</keyword>
<dbReference type="InterPro" id="IPR000209">
    <property type="entry name" value="Peptidase_S8/S53_dom"/>
</dbReference>
<keyword evidence="10" id="KW-0106">Calcium</keyword>
<dbReference type="InterPro" id="IPR037045">
    <property type="entry name" value="S8pro/Inhibitor_I9_sf"/>
</dbReference>
<dbReference type="InterPro" id="IPR023828">
    <property type="entry name" value="Peptidase_S8_Ser-AS"/>
</dbReference>
<dbReference type="PRINTS" id="PR00723">
    <property type="entry name" value="SUBTILISIN"/>
</dbReference>
<evidence type="ECO:0000313" key="14">
    <source>
        <dbReference type="EMBL" id="MBA2175497.1"/>
    </source>
</evidence>
<evidence type="ECO:0000256" key="3">
    <source>
        <dbReference type="ARBA" id="ARBA00011073"/>
    </source>
</evidence>
<organism evidence="14 15">
    <name type="scientific">Halobacillus locisalis</name>
    <dbReference type="NCBI Taxonomy" id="220753"/>
    <lineage>
        <taxon>Bacteria</taxon>
        <taxon>Bacillati</taxon>
        <taxon>Bacillota</taxon>
        <taxon>Bacilli</taxon>
        <taxon>Bacillales</taxon>
        <taxon>Bacillaceae</taxon>
        <taxon>Halobacillus</taxon>
    </lineage>
</organism>
<dbReference type="EMBL" id="JACEFG010000002">
    <property type="protein sequence ID" value="MBA2175497.1"/>
    <property type="molecule type" value="Genomic_DNA"/>
</dbReference>
<dbReference type="Pfam" id="PF00041">
    <property type="entry name" value="fn3"/>
    <property type="match status" value="1"/>
</dbReference>
<evidence type="ECO:0000256" key="8">
    <source>
        <dbReference type="ARBA" id="ARBA00022801"/>
    </source>
</evidence>
<dbReference type="InterPro" id="IPR022398">
    <property type="entry name" value="Peptidase_S8_His-AS"/>
</dbReference>
<evidence type="ECO:0000256" key="12">
    <source>
        <dbReference type="RuleBase" id="RU003355"/>
    </source>
</evidence>
<comment type="caution">
    <text evidence="14">The sequence shown here is derived from an EMBL/GenBank/DDBJ whole genome shotgun (WGS) entry which is preliminary data.</text>
</comment>